<evidence type="ECO:0000313" key="11">
    <source>
        <dbReference type="Proteomes" id="UP000019772"/>
    </source>
</evidence>
<dbReference type="InterPro" id="IPR029039">
    <property type="entry name" value="Flavoprotein-like_sf"/>
</dbReference>
<dbReference type="GO" id="GO:0009055">
    <property type="term" value="F:electron transfer activity"/>
    <property type="evidence" value="ECO:0007669"/>
    <property type="project" value="UniProtKB-UniRule"/>
</dbReference>
<dbReference type="NCBIfam" id="NF005246">
    <property type="entry name" value="PRK06756.1"/>
    <property type="match status" value="1"/>
</dbReference>
<dbReference type="Pfam" id="PF00258">
    <property type="entry name" value="Flavodoxin_1"/>
    <property type="match status" value="1"/>
</dbReference>
<dbReference type="InterPro" id="IPR008254">
    <property type="entry name" value="Flavodoxin/NO_synth"/>
</dbReference>
<gene>
    <name evidence="10" type="ORF">PSAB_15435</name>
</gene>
<dbReference type="GO" id="GO:0016651">
    <property type="term" value="F:oxidoreductase activity, acting on NAD(P)H"/>
    <property type="evidence" value="ECO:0007669"/>
    <property type="project" value="UniProtKB-ARBA"/>
</dbReference>
<dbReference type="Proteomes" id="UP000019772">
    <property type="component" value="Chromosome"/>
</dbReference>
<dbReference type="KEGG" id="psab:PSAB_15435"/>
<dbReference type="PROSITE" id="PS00201">
    <property type="entry name" value="FLAVODOXIN"/>
    <property type="match status" value="1"/>
</dbReference>
<dbReference type="InterPro" id="IPR050619">
    <property type="entry name" value="Flavodoxin"/>
</dbReference>
<evidence type="ECO:0000256" key="1">
    <source>
        <dbReference type="ARBA" id="ARBA00001917"/>
    </source>
</evidence>
<dbReference type="NCBIfam" id="TIGR01753">
    <property type="entry name" value="flav_short"/>
    <property type="match status" value="1"/>
</dbReference>
<evidence type="ECO:0000256" key="2">
    <source>
        <dbReference type="ARBA" id="ARBA00003297"/>
    </source>
</evidence>
<dbReference type="PANTHER" id="PTHR42809:SF1">
    <property type="entry name" value="FLAVODOXIN 1"/>
    <property type="match status" value="1"/>
</dbReference>
<evidence type="ECO:0000259" key="9">
    <source>
        <dbReference type="PROSITE" id="PS50902"/>
    </source>
</evidence>
<keyword evidence="4 8" id="KW-0813">Transport</keyword>
<dbReference type="eggNOG" id="COG0716">
    <property type="taxonomic scope" value="Bacteria"/>
</dbReference>
<dbReference type="GO" id="GO:0010181">
    <property type="term" value="F:FMN binding"/>
    <property type="evidence" value="ECO:0007669"/>
    <property type="project" value="UniProtKB-UniRule"/>
</dbReference>
<evidence type="ECO:0000256" key="5">
    <source>
        <dbReference type="ARBA" id="ARBA00022630"/>
    </source>
</evidence>
<keyword evidence="11" id="KW-1185">Reference proteome</keyword>
<evidence type="ECO:0000256" key="7">
    <source>
        <dbReference type="ARBA" id="ARBA00022982"/>
    </source>
</evidence>
<dbReference type="STRING" id="1268072.PSAB_15435"/>
<dbReference type="PATRIC" id="fig|1268072.3.peg.3188"/>
<dbReference type="HOGENOM" id="CLU_051402_4_2_9"/>
<keyword evidence="7 8" id="KW-0249">Electron transport</keyword>
<evidence type="ECO:0000256" key="8">
    <source>
        <dbReference type="RuleBase" id="RU367037"/>
    </source>
</evidence>
<comment type="similarity">
    <text evidence="3 8">Belongs to the flavodoxin family.</text>
</comment>
<dbReference type="InterPro" id="IPR010087">
    <property type="entry name" value="Flav_short"/>
</dbReference>
<dbReference type="InterPro" id="IPR001226">
    <property type="entry name" value="Flavodoxin_CS"/>
</dbReference>
<dbReference type="SUPFAM" id="SSF52218">
    <property type="entry name" value="Flavoproteins"/>
    <property type="match status" value="1"/>
</dbReference>
<dbReference type="PROSITE" id="PS50902">
    <property type="entry name" value="FLAVODOXIN_LIKE"/>
    <property type="match status" value="1"/>
</dbReference>
<dbReference type="NCBIfam" id="NF005216">
    <property type="entry name" value="PRK06703.1"/>
    <property type="match status" value="1"/>
</dbReference>
<dbReference type="AlphaFoldDB" id="X5A2D9"/>
<dbReference type="EMBL" id="CP004078">
    <property type="protein sequence ID" value="AHV97994.1"/>
    <property type="molecule type" value="Genomic_DNA"/>
</dbReference>
<name>X5A2D9_9BACL</name>
<protein>
    <recommendedName>
        <fullName evidence="8">Flavodoxin</fullName>
    </recommendedName>
</protein>
<accession>X5A2D9</accession>
<evidence type="ECO:0000256" key="3">
    <source>
        <dbReference type="ARBA" id="ARBA00005267"/>
    </source>
</evidence>
<keyword evidence="6 8" id="KW-0288">FMN</keyword>
<evidence type="ECO:0000256" key="4">
    <source>
        <dbReference type="ARBA" id="ARBA00022448"/>
    </source>
</evidence>
<keyword evidence="5 8" id="KW-0285">Flavoprotein</keyword>
<proteinExistence type="inferred from homology"/>
<comment type="function">
    <text evidence="2 8">Low-potential electron donor to a number of redox enzymes.</text>
</comment>
<dbReference type="InterPro" id="IPR001094">
    <property type="entry name" value="Flavdoxin-like"/>
</dbReference>
<dbReference type="Gene3D" id="3.40.50.360">
    <property type="match status" value="1"/>
</dbReference>
<feature type="domain" description="Flavodoxin-like" evidence="9">
    <location>
        <begin position="16"/>
        <end position="155"/>
    </location>
</feature>
<dbReference type="PRINTS" id="PR00369">
    <property type="entry name" value="FLAVODOXIN"/>
</dbReference>
<organism evidence="10 11">
    <name type="scientific">Paenibacillus sabinae T27</name>
    <dbReference type="NCBI Taxonomy" id="1268072"/>
    <lineage>
        <taxon>Bacteria</taxon>
        <taxon>Bacillati</taxon>
        <taxon>Bacillota</taxon>
        <taxon>Bacilli</taxon>
        <taxon>Bacillales</taxon>
        <taxon>Paenibacillaceae</taxon>
        <taxon>Paenibacillus</taxon>
    </lineage>
</organism>
<evidence type="ECO:0000313" key="10">
    <source>
        <dbReference type="EMBL" id="AHV97994.1"/>
    </source>
</evidence>
<comment type="cofactor">
    <cofactor evidence="1 8">
        <name>FMN</name>
        <dbReference type="ChEBI" id="CHEBI:58210"/>
    </cofactor>
</comment>
<dbReference type="PANTHER" id="PTHR42809">
    <property type="entry name" value="FLAVODOXIN 2"/>
    <property type="match status" value="1"/>
</dbReference>
<sequence length="162" mass="17658">MNGLNEWGKKRTMAKILVVYASMTGNTEEIAELIAEGIRQSGQEAVLKSVTSCSAFEIASYEGAVVGAYTWGDGELPDEFLDFYEELEETELSGHKTAVFGSGDTGFEIYCGAVDLIEEKLKERGAAIVQSSLKIEYGPTSAEKDECRKFGQRFAELCLAVS</sequence>
<evidence type="ECO:0000256" key="6">
    <source>
        <dbReference type="ARBA" id="ARBA00022643"/>
    </source>
</evidence>
<reference evidence="10 11" key="1">
    <citation type="journal article" date="2014" name="PLoS Genet.">
        <title>Comparative Genomic Analysis of N2-Fixing and Non-N2-Fixing Paenibacillus spp.: Organization, Evolution and Expression of the Nitrogen Fixation Genes.</title>
        <authorList>
            <person name="Xie J.B."/>
            <person name="Du Z."/>
            <person name="Bai L."/>
            <person name="Tian C."/>
            <person name="Zhang Y."/>
            <person name="Xie J.Y."/>
            <person name="Wang T."/>
            <person name="Liu X."/>
            <person name="Chen X."/>
            <person name="Cheng Q."/>
            <person name="Chen S."/>
            <person name="Li J."/>
        </authorList>
    </citation>
    <scope>NUCLEOTIDE SEQUENCE [LARGE SCALE GENOMIC DNA]</scope>
    <source>
        <strain evidence="10 11">T27</strain>
    </source>
</reference>